<dbReference type="Pfam" id="PF07963">
    <property type="entry name" value="N_methyl"/>
    <property type="match status" value="1"/>
</dbReference>
<evidence type="ECO:0000256" key="6">
    <source>
        <dbReference type="SAM" id="Phobius"/>
    </source>
</evidence>
<keyword evidence="3 6" id="KW-0812">Transmembrane</keyword>
<keyword evidence="8" id="KW-1185">Reference proteome</keyword>
<keyword evidence="2" id="KW-0488">Methylation</keyword>
<dbReference type="SUPFAM" id="SSF54523">
    <property type="entry name" value="Pili subunits"/>
    <property type="match status" value="1"/>
</dbReference>
<evidence type="ECO:0000256" key="2">
    <source>
        <dbReference type="ARBA" id="ARBA00022481"/>
    </source>
</evidence>
<dbReference type="PANTHER" id="PTHR30093:SF44">
    <property type="entry name" value="TYPE II SECRETION SYSTEM CORE PROTEIN G"/>
    <property type="match status" value="1"/>
</dbReference>
<dbReference type="EMBL" id="FOAP01000026">
    <property type="protein sequence ID" value="SEM93207.1"/>
    <property type="molecule type" value="Genomic_DNA"/>
</dbReference>
<dbReference type="InterPro" id="IPR028188">
    <property type="entry name" value="Pilin_PilA"/>
</dbReference>
<dbReference type="Pfam" id="PF14245">
    <property type="entry name" value="Pilin_PilA"/>
    <property type="match status" value="1"/>
</dbReference>
<accession>A0A1H8CGJ6</accession>
<dbReference type="NCBIfam" id="TIGR02532">
    <property type="entry name" value="IV_pilin_GFxxxE"/>
    <property type="match status" value="1"/>
</dbReference>
<evidence type="ECO:0000313" key="7">
    <source>
        <dbReference type="EMBL" id="SEM93207.1"/>
    </source>
</evidence>
<dbReference type="OrthoDB" id="5508528at2"/>
<evidence type="ECO:0000256" key="3">
    <source>
        <dbReference type="ARBA" id="ARBA00022692"/>
    </source>
</evidence>
<dbReference type="AlphaFoldDB" id="A0A1H8CGJ6"/>
<protein>
    <submittedName>
        <fullName evidence="7">Prepilin-type N-terminal cleavage/methylation domain-containing protein</fullName>
    </submittedName>
</protein>
<organism evidence="7 8">
    <name type="scientific">Stigmatella aurantiaca</name>
    <dbReference type="NCBI Taxonomy" id="41"/>
    <lineage>
        <taxon>Bacteria</taxon>
        <taxon>Pseudomonadati</taxon>
        <taxon>Myxococcota</taxon>
        <taxon>Myxococcia</taxon>
        <taxon>Myxococcales</taxon>
        <taxon>Cystobacterineae</taxon>
        <taxon>Archangiaceae</taxon>
        <taxon>Stigmatella</taxon>
    </lineage>
</organism>
<reference evidence="8" key="1">
    <citation type="submission" date="2016-10" db="EMBL/GenBank/DDBJ databases">
        <authorList>
            <person name="Varghese N."/>
            <person name="Submissions S."/>
        </authorList>
    </citation>
    <scope>NUCLEOTIDE SEQUENCE [LARGE SCALE GENOMIC DNA]</scope>
    <source>
        <strain evidence="8">DSM 17044</strain>
    </source>
</reference>
<dbReference type="Proteomes" id="UP000182719">
    <property type="component" value="Unassembled WGS sequence"/>
</dbReference>
<keyword evidence="4 6" id="KW-1133">Transmembrane helix</keyword>
<gene>
    <name evidence="7" type="ORF">SAMN05444354_12629</name>
</gene>
<evidence type="ECO:0000313" key="8">
    <source>
        <dbReference type="Proteomes" id="UP000182719"/>
    </source>
</evidence>
<keyword evidence="5 6" id="KW-0472">Membrane</keyword>
<proteinExistence type="predicted"/>
<evidence type="ECO:0000256" key="5">
    <source>
        <dbReference type="ARBA" id="ARBA00023136"/>
    </source>
</evidence>
<dbReference type="Gene3D" id="3.30.700.10">
    <property type="entry name" value="Glycoprotein, Type 4 Pilin"/>
    <property type="match status" value="1"/>
</dbReference>
<sequence>MTRRSQNGFTLIELMIVVAIIGILAAIAIPSFLRFQARARQSEVNANLKSLFTGMRTLAKRPQSHIRVPGFAPERGNRYSYYMAATCTTAEIRDAVDTEQHNTDDCIQTDRFKFGMEMQGLPERVIPSSFEWSTRATAHGMGAQAGLYGTGLEWDFIAYAAGDVDSTFADSSDSWLISSSDGKLQQMCPAVAEPLTNAAGEPFNVSNDVDCD</sequence>
<name>A0A1H8CGJ6_STIAU</name>
<dbReference type="GO" id="GO:0016020">
    <property type="term" value="C:membrane"/>
    <property type="evidence" value="ECO:0007669"/>
    <property type="project" value="UniProtKB-SubCell"/>
</dbReference>
<evidence type="ECO:0000256" key="1">
    <source>
        <dbReference type="ARBA" id="ARBA00004167"/>
    </source>
</evidence>
<dbReference type="InterPro" id="IPR045584">
    <property type="entry name" value="Pilin-like"/>
</dbReference>
<evidence type="ECO:0000256" key="4">
    <source>
        <dbReference type="ARBA" id="ARBA00022989"/>
    </source>
</evidence>
<comment type="subcellular location">
    <subcellularLocation>
        <location evidence="1">Membrane</location>
        <topology evidence="1">Single-pass membrane protein</topology>
    </subcellularLocation>
</comment>
<feature type="transmembrane region" description="Helical" evidence="6">
    <location>
        <begin position="12"/>
        <end position="33"/>
    </location>
</feature>
<dbReference type="PANTHER" id="PTHR30093">
    <property type="entry name" value="GENERAL SECRETION PATHWAY PROTEIN G"/>
    <property type="match status" value="1"/>
</dbReference>
<dbReference type="InterPro" id="IPR012902">
    <property type="entry name" value="N_methyl_site"/>
</dbReference>